<keyword evidence="2" id="KW-0472">Membrane</keyword>
<dbReference type="Pfam" id="PF07790">
    <property type="entry name" value="Pilin_N"/>
    <property type="match status" value="1"/>
</dbReference>
<keyword evidence="2" id="KW-1133">Transmembrane helix</keyword>
<evidence type="ECO:0000313" key="4">
    <source>
        <dbReference type="EMBL" id="QLG28333.1"/>
    </source>
</evidence>
<organism evidence="4 5">
    <name type="scientific">Halorarum halophilum</name>
    <dbReference type="NCBI Taxonomy" id="2743090"/>
    <lineage>
        <taxon>Archaea</taxon>
        <taxon>Methanobacteriati</taxon>
        <taxon>Methanobacteriota</taxon>
        <taxon>Stenosarchaea group</taxon>
        <taxon>Halobacteria</taxon>
        <taxon>Halobacteriales</taxon>
        <taxon>Haloferacaceae</taxon>
        <taxon>Halorarum</taxon>
    </lineage>
</organism>
<feature type="compositionally biased region" description="Low complexity" evidence="1">
    <location>
        <begin position="143"/>
        <end position="171"/>
    </location>
</feature>
<feature type="region of interest" description="Disordered" evidence="1">
    <location>
        <begin position="136"/>
        <end position="185"/>
    </location>
</feature>
<dbReference type="RefSeq" id="WP_179169908.1">
    <property type="nucleotide sequence ID" value="NZ_CP058529.1"/>
</dbReference>
<dbReference type="KEGG" id="halg:HUG10_12600"/>
<dbReference type="GeneID" id="56029687"/>
<proteinExistence type="predicted"/>
<dbReference type="AlphaFoldDB" id="A0A7D5H120"/>
<evidence type="ECO:0000313" key="5">
    <source>
        <dbReference type="Proteomes" id="UP000509750"/>
    </source>
</evidence>
<feature type="domain" description="Archaeal Type IV pilin N-terminal" evidence="3">
    <location>
        <begin position="7"/>
        <end position="78"/>
    </location>
</feature>
<feature type="transmembrane region" description="Helical" evidence="2">
    <location>
        <begin position="12"/>
        <end position="31"/>
    </location>
</feature>
<dbReference type="Proteomes" id="UP000509750">
    <property type="component" value="Chromosome"/>
</dbReference>
<evidence type="ECO:0000256" key="1">
    <source>
        <dbReference type="SAM" id="MobiDB-lite"/>
    </source>
</evidence>
<evidence type="ECO:0000256" key="2">
    <source>
        <dbReference type="SAM" id="Phobius"/>
    </source>
</evidence>
<dbReference type="InterPro" id="IPR012859">
    <property type="entry name" value="Pilin_N_archaeal"/>
</dbReference>
<reference evidence="4 5" key="1">
    <citation type="submission" date="2020-07" db="EMBL/GenBank/DDBJ databases">
        <title>Gai3-2, isolated from salt lake.</title>
        <authorList>
            <person name="Cui H."/>
            <person name="Shi X."/>
        </authorList>
    </citation>
    <scope>NUCLEOTIDE SEQUENCE [LARGE SCALE GENOMIC DNA]</scope>
    <source>
        <strain evidence="4 5">Gai3-2</strain>
    </source>
</reference>
<feature type="region of interest" description="Disordered" evidence="1">
    <location>
        <begin position="230"/>
        <end position="255"/>
    </location>
</feature>
<evidence type="ECO:0000259" key="3">
    <source>
        <dbReference type="Pfam" id="PF07790"/>
    </source>
</evidence>
<sequence length="255" mass="27062">MSGRAQTEAIGVVTVTAVVLLLAFTVGFAVVESMSNAESTAPALGDYRFDADGTAVSVTHAGGDAAPLSDLSLVVRGPNGSTTRPFTAGTLAGGGAVFRPGSTWRYGAIPFPFDRAVELDLLVVHGPSGAVVDRTTVRVGSGPTATPTDSPTPTATSTATPTDKPTATSTPVPTPPEVQFFEATNPDHKNVRVELRTDERFSDLRVVLYRGDGRTRRVDVDDDDGGWWDDWWGGDDDGQEDPDDRGDGGWNWWPW</sequence>
<dbReference type="EMBL" id="CP058529">
    <property type="protein sequence ID" value="QLG28333.1"/>
    <property type="molecule type" value="Genomic_DNA"/>
</dbReference>
<feature type="compositionally biased region" description="Acidic residues" evidence="1">
    <location>
        <begin position="230"/>
        <end position="244"/>
    </location>
</feature>
<name>A0A7D5H120_9EURY</name>
<protein>
    <submittedName>
        <fullName evidence="4">Type IV pilin</fullName>
    </submittedName>
</protein>
<accession>A0A7D5H120</accession>
<gene>
    <name evidence="4" type="ORF">HUG10_12600</name>
</gene>
<keyword evidence="5" id="KW-1185">Reference proteome</keyword>
<keyword evidence="2" id="KW-0812">Transmembrane</keyword>